<dbReference type="OrthoDB" id="6077919at2759"/>
<dbReference type="FunFam" id="3.30.160.60:FF:001498">
    <property type="entry name" value="Zinc finger protein 404"/>
    <property type="match status" value="1"/>
</dbReference>
<evidence type="ECO:0000256" key="6">
    <source>
        <dbReference type="ARBA" id="ARBA00023242"/>
    </source>
</evidence>
<dbReference type="GO" id="GO:0005634">
    <property type="term" value="C:nucleus"/>
    <property type="evidence" value="ECO:0007669"/>
    <property type="project" value="UniProtKB-SubCell"/>
</dbReference>
<dbReference type="Gene3D" id="3.30.160.60">
    <property type="entry name" value="Classic Zinc Finger"/>
    <property type="match status" value="6"/>
</dbReference>
<keyword evidence="2" id="KW-0479">Metal-binding</keyword>
<dbReference type="SUPFAM" id="SSF57667">
    <property type="entry name" value="beta-beta-alpha zinc fingers"/>
    <property type="match status" value="4"/>
</dbReference>
<dbReference type="FunFam" id="3.30.160.60:FF:000688">
    <property type="entry name" value="zinc finger protein 197 isoform X1"/>
    <property type="match status" value="1"/>
</dbReference>
<reference evidence="7" key="1">
    <citation type="submission" date="2022-03" db="EMBL/GenBank/DDBJ databases">
        <authorList>
            <person name="Martin C."/>
        </authorList>
    </citation>
    <scope>NUCLEOTIDE SEQUENCE</scope>
</reference>
<dbReference type="InterPro" id="IPR050331">
    <property type="entry name" value="Zinc_finger"/>
</dbReference>
<keyword evidence="8" id="KW-1185">Reference proteome</keyword>
<dbReference type="FunFam" id="3.30.160.60:FF:000446">
    <property type="entry name" value="Zinc finger protein"/>
    <property type="match status" value="1"/>
</dbReference>
<keyword evidence="4" id="KW-0863">Zinc-finger</keyword>
<dbReference type="Pfam" id="PF00096">
    <property type="entry name" value="zf-C2H2"/>
    <property type="match status" value="3"/>
</dbReference>
<dbReference type="EMBL" id="CAIIXF020000008">
    <property type="protein sequence ID" value="CAH1791523.1"/>
    <property type="molecule type" value="Genomic_DNA"/>
</dbReference>
<evidence type="ECO:0000256" key="4">
    <source>
        <dbReference type="ARBA" id="ARBA00022771"/>
    </source>
</evidence>
<dbReference type="SMART" id="SM00355">
    <property type="entry name" value="ZnF_C2H2"/>
    <property type="match status" value="7"/>
</dbReference>
<keyword evidence="3" id="KW-0677">Repeat</keyword>
<accession>A0A8J1U6S1</accession>
<keyword evidence="5" id="KW-0862">Zinc</keyword>
<gene>
    <name evidence="7" type="ORF">OFUS_LOCUS16599</name>
</gene>
<dbReference type="PROSITE" id="PS50157">
    <property type="entry name" value="ZINC_FINGER_C2H2_2"/>
    <property type="match status" value="7"/>
</dbReference>
<comment type="subcellular location">
    <subcellularLocation>
        <location evidence="1">Nucleus</location>
    </subcellularLocation>
</comment>
<dbReference type="PANTHER" id="PTHR16515">
    <property type="entry name" value="PR DOMAIN ZINC FINGER PROTEIN"/>
    <property type="match status" value="1"/>
</dbReference>
<evidence type="ECO:0000256" key="5">
    <source>
        <dbReference type="ARBA" id="ARBA00022833"/>
    </source>
</evidence>
<dbReference type="AlphaFoldDB" id="A0A8J1U6S1"/>
<evidence type="ECO:0000256" key="3">
    <source>
        <dbReference type="ARBA" id="ARBA00022737"/>
    </source>
</evidence>
<keyword evidence="6" id="KW-0539">Nucleus</keyword>
<evidence type="ECO:0000256" key="1">
    <source>
        <dbReference type="ARBA" id="ARBA00004123"/>
    </source>
</evidence>
<dbReference type="Proteomes" id="UP000749559">
    <property type="component" value="Unassembled WGS sequence"/>
</dbReference>
<dbReference type="GO" id="GO:0010468">
    <property type="term" value="P:regulation of gene expression"/>
    <property type="evidence" value="ECO:0007669"/>
    <property type="project" value="TreeGrafter"/>
</dbReference>
<comment type="caution">
    <text evidence="7">The sequence shown here is derived from an EMBL/GenBank/DDBJ whole genome shotgun (WGS) entry which is preliminary data.</text>
</comment>
<dbReference type="InterPro" id="IPR036236">
    <property type="entry name" value="Znf_C2H2_sf"/>
</dbReference>
<sequence length="229" mass="26596">MKSDLGSFNYLHKYFFLFPGPHVYISVNGDEMVFHCDTCTDTFSNKFHFSKHMKGHHGDKPYRCNQCEQRFKALYNWSQHMMRHMGGNHYDCKTCGKRLCTNGALAQHEELIHSGVKKFICQLCGKKFGRRNDLTLHESRHSNTKSHKCSICGRGFQHKSLITQHMWNTHKHLFMCQSCGATFSRKEHLKAHARIHTGEKPYKCKVCGKGFAQIASVQYHNKNTCKNVH</sequence>
<evidence type="ECO:0000256" key="2">
    <source>
        <dbReference type="ARBA" id="ARBA00022723"/>
    </source>
</evidence>
<dbReference type="InterPro" id="IPR013087">
    <property type="entry name" value="Znf_C2H2_type"/>
</dbReference>
<dbReference type="GO" id="GO:0008270">
    <property type="term" value="F:zinc ion binding"/>
    <property type="evidence" value="ECO:0007669"/>
    <property type="project" value="UniProtKB-KW"/>
</dbReference>
<evidence type="ECO:0000313" key="7">
    <source>
        <dbReference type="EMBL" id="CAH1791523.1"/>
    </source>
</evidence>
<proteinExistence type="predicted"/>
<name>A0A8J1U6S1_OWEFU</name>
<evidence type="ECO:0000313" key="8">
    <source>
        <dbReference type="Proteomes" id="UP000749559"/>
    </source>
</evidence>
<dbReference type="PROSITE" id="PS00028">
    <property type="entry name" value="ZINC_FINGER_C2H2_1"/>
    <property type="match status" value="6"/>
</dbReference>
<dbReference type="PANTHER" id="PTHR16515:SF49">
    <property type="entry name" value="GASTRULA ZINC FINGER PROTEIN XLCGF49.1-LIKE-RELATED"/>
    <property type="match status" value="1"/>
</dbReference>
<protein>
    <submittedName>
        <fullName evidence="7">Uncharacterized protein</fullName>
    </submittedName>
</protein>
<organism evidence="7 8">
    <name type="scientific">Owenia fusiformis</name>
    <name type="common">Polychaete worm</name>
    <dbReference type="NCBI Taxonomy" id="6347"/>
    <lineage>
        <taxon>Eukaryota</taxon>
        <taxon>Metazoa</taxon>
        <taxon>Spiralia</taxon>
        <taxon>Lophotrochozoa</taxon>
        <taxon>Annelida</taxon>
        <taxon>Polychaeta</taxon>
        <taxon>Sedentaria</taxon>
        <taxon>Canalipalpata</taxon>
        <taxon>Sabellida</taxon>
        <taxon>Oweniida</taxon>
        <taxon>Oweniidae</taxon>
        <taxon>Owenia</taxon>
    </lineage>
</organism>